<keyword evidence="3" id="KW-1185">Reference proteome</keyword>
<dbReference type="Proteomes" id="UP001500618">
    <property type="component" value="Unassembled WGS sequence"/>
</dbReference>
<dbReference type="Gene3D" id="3.40.50.720">
    <property type="entry name" value="NAD(P)-binding Rossmann-like Domain"/>
    <property type="match status" value="1"/>
</dbReference>
<protein>
    <submittedName>
        <fullName evidence="2">SDR family oxidoreductase</fullName>
    </submittedName>
</protein>
<sequence>MDVLVLGGTAWVGRETAREAMGRGHNVTCLARGESGEVASGATLIRADRNEKGAYDAVAGRDWDAVVEVSWQPGMVRGALRALGERTRHWTYVSSGNVYASQAVRGADESAELLPPTELEEVDRSLYGEAKAACEKAVREAVGDKALIARAGLIGGPGDHSGRTGYWVARSAREPLNPLLVPDIAPNPTQVVDVRDLVSWLVDCAERGTVGAYDTVGPALTFAEWLALSRKIGGHTGEVVTAPEKWLSDQGVAEFMGPESLPMWINEDGWEGFQDRAGGAAVTAGLRHRTREELLRDLLAWERSEGLDRERRAGLSAARERQLLAALSGAGRLSAG</sequence>
<name>A0ABN2HDU7_9ACTN</name>
<dbReference type="Pfam" id="PF01370">
    <property type="entry name" value="Epimerase"/>
    <property type="match status" value="1"/>
</dbReference>
<dbReference type="SUPFAM" id="SSF51735">
    <property type="entry name" value="NAD(P)-binding Rossmann-fold domains"/>
    <property type="match status" value="1"/>
</dbReference>
<dbReference type="RefSeq" id="WP_163570318.1">
    <property type="nucleotide sequence ID" value="NZ_BAAANY010000014.1"/>
</dbReference>
<dbReference type="InterPro" id="IPR001509">
    <property type="entry name" value="Epimerase_deHydtase"/>
</dbReference>
<dbReference type="EMBL" id="BAAANY010000014">
    <property type="protein sequence ID" value="GAA1686238.1"/>
    <property type="molecule type" value="Genomic_DNA"/>
</dbReference>
<evidence type="ECO:0000313" key="3">
    <source>
        <dbReference type="Proteomes" id="UP001500618"/>
    </source>
</evidence>
<organism evidence="2 3">
    <name type="scientific">Fodinicola feengrottensis</name>
    <dbReference type="NCBI Taxonomy" id="435914"/>
    <lineage>
        <taxon>Bacteria</taxon>
        <taxon>Bacillati</taxon>
        <taxon>Actinomycetota</taxon>
        <taxon>Actinomycetes</taxon>
        <taxon>Mycobacteriales</taxon>
        <taxon>Fodinicola</taxon>
    </lineage>
</organism>
<gene>
    <name evidence="2" type="ORF">GCM10009765_39570</name>
</gene>
<dbReference type="InterPro" id="IPR036291">
    <property type="entry name" value="NAD(P)-bd_dom_sf"/>
</dbReference>
<evidence type="ECO:0000313" key="2">
    <source>
        <dbReference type="EMBL" id="GAA1686238.1"/>
    </source>
</evidence>
<comment type="caution">
    <text evidence="2">The sequence shown here is derived from an EMBL/GenBank/DDBJ whole genome shotgun (WGS) entry which is preliminary data.</text>
</comment>
<accession>A0ABN2HDU7</accession>
<reference evidence="2 3" key="1">
    <citation type="journal article" date="2019" name="Int. J. Syst. Evol. Microbiol.">
        <title>The Global Catalogue of Microorganisms (GCM) 10K type strain sequencing project: providing services to taxonomists for standard genome sequencing and annotation.</title>
        <authorList>
            <consortium name="The Broad Institute Genomics Platform"/>
            <consortium name="The Broad Institute Genome Sequencing Center for Infectious Disease"/>
            <person name="Wu L."/>
            <person name="Ma J."/>
        </authorList>
    </citation>
    <scope>NUCLEOTIDE SEQUENCE [LARGE SCALE GENOMIC DNA]</scope>
    <source>
        <strain evidence="2 3">JCM 14718</strain>
    </source>
</reference>
<proteinExistence type="predicted"/>
<evidence type="ECO:0000259" key="1">
    <source>
        <dbReference type="Pfam" id="PF01370"/>
    </source>
</evidence>
<feature type="domain" description="NAD-dependent epimerase/dehydratase" evidence="1">
    <location>
        <begin position="3"/>
        <end position="201"/>
    </location>
</feature>